<organism evidence="2 3">
    <name type="scientific">Azospirillum lipoferum</name>
    <dbReference type="NCBI Taxonomy" id="193"/>
    <lineage>
        <taxon>Bacteria</taxon>
        <taxon>Pseudomonadati</taxon>
        <taxon>Pseudomonadota</taxon>
        <taxon>Alphaproteobacteria</taxon>
        <taxon>Rhodospirillales</taxon>
        <taxon>Azospirillaceae</taxon>
        <taxon>Azospirillum</taxon>
    </lineage>
</organism>
<dbReference type="EMBL" id="VTTN01000005">
    <property type="protein sequence ID" value="KAA0595772.1"/>
    <property type="molecule type" value="Genomic_DNA"/>
</dbReference>
<keyword evidence="3" id="KW-1185">Reference proteome</keyword>
<evidence type="ECO:0000313" key="2">
    <source>
        <dbReference type="EMBL" id="KAA0595772.1"/>
    </source>
</evidence>
<dbReference type="SUPFAM" id="SSF140931">
    <property type="entry name" value="Fic-like"/>
    <property type="match status" value="1"/>
</dbReference>
<dbReference type="OrthoDB" id="9813719at2"/>
<dbReference type="Proteomes" id="UP000324927">
    <property type="component" value="Unassembled WGS sequence"/>
</dbReference>
<accession>A0A5A9GPU6</accession>
<name>A0A5A9GPU6_AZOLI</name>
<dbReference type="AlphaFoldDB" id="A0A5A9GPU6"/>
<dbReference type="InterPro" id="IPR003812">
    <property type="entry name" value="Fido"/>
</dbReference>
<dbReference type="Gene3D" id="1.10.3290.10">
    <property type="entry name" value="Fido-like domain"/>
    <property type="match status" value="1"/>
</dbReference>
<reference evidence="2 3" key="1">
    <citation type="submission" date="2019-08" db="EMBL/GenBank/DDBJ databases">
        <authorList>
            <person name="Grouzdev D."/>
            <person name="Tikhonova E."/>
            <person name="Kravchenko I."/>
        </authorList>
    </citation>
    <scope>NUCLEOTIDE SEQUENCE [LARGE SCALE GENOMIC DNA]</scope>
    <source>
        <strain evidence="2 3">59b</strain>
    </source>
</reference>
<dbReference type="InterPro" id="IPR036597">
    <property type="entry name" value="Fido-like_dom_sf"/>
</dbReference>
<dbReference type="RefSeq" id="WP_149231957.1">
    <property type="nucleotide sequence ID" value="NZ_VTTN01000005.1"/>
</dbReference>
<comment type="caution">
    <text evidence="2">The sequence shown here is derived from an EMBL/GenBank/DDBJ whole genome shotgun (WGS) entry which is preliminary data.</text>
</comment>
<evidence type="ECO:0000259" key="1">
    <source>
        <dbReference type="PROSITE" id="PS51459"/>
    </source>
</evidence>
<proteinExistence type="predicted"/>
<dbReference type="Pfam" id="PF02661">
    <property type="entry name" value="Fic"/>
    <property type="match status" value="1"/>
</dbReference>
<dbReference type="PROSITE" id="PS51459">
    <property type="entry name" value="FIDO"/>
    <property type="match status" value="1"/>
</dbReference>
<gene>
    <name evidence="2" type="ORF">FZ942_15380</name>
</gene>
<evidence type="ECO:0000313" key="3">
    <source>
        <dbReference type="Proteomes" id="UP000324927"/>
    </source>
</evidence>
<feature type="domain" description="Fido" evidence="1">
    <location>
        <begin position="44"/>
        <end position="213"/>
    </location>
</feature>
<protein>
    <recommendedName>
        <fullName evidence="1">Fido domain-containing protein</fullName>
    </recommendedName>
</protein>
<sequence>MFHTTLSCPSWEYSTIPGHDDVLKQRAQAVLSHIGTASPTAVLFLASDTRTVHGTYFENLTPPGCDYYRGHYRGEKFPCLEGCEVGISSDPRVGHKAYSVPEKMKIFAKDMDEAVQSVDVAWAANNQVFSKAEKLYRSVRTVAALFVYFLEVHPYANGNGHMARFILIALLRRYGLFLSRWPIHPRPADPPYSKCIALYRDGHPIHLEKFILNCI</sequence>